<proteinExistence type="predicted"/>
<name>A0A916YXG6_9SPHN</name>
<dbReference type="AlphaFoldDB" id="A0A916YXG6"/>
<dbReference type="Proteomes" id="UP000612349">
    <property type="component" value="Unassembled WGS sequence"/>
</dbReference>
<feature type="chain" id="PRO_5036972532" description="L,D-transpeptidase" evidence="1">
    <location>
        <begin position="22"/>
        <end position="141"/>
    </location>
</feature>
<reference evidence="2" key="1">
    <citation type="journal article" date="2014" name="Int. J. Syst. Evol. Microbiol.">
        <title>Complete genome sequence of Corynebacterium casei LMG S-19264T (=DSM 44701T), isolated from a smear-ripened cheese.</title>
        <authorList>
            <consortium name="US DOE Joint Genome Institute (JGI-PGF)"/>
            <person name="Walter F."/>
            <person name="Albersmeier A."/>
            <person name="Kalinowski J."/>
            <person name="Ruckert C."/>
        </authorList>
    </citation>
    <scope>NUCLEOTIDE SEQUENCE</scope>
    <source>
        <strain evidence="2">CGMCC 1.15360</strain>
    </source>
</reference>
<dbReference type="OrthoDB" id="9887898at2"/>
<reference evidence="2" key="2">
    <citation type="submission" date="2020-09" db="EMBL/GenBank/DDBJ databases">
        <authorList>
            <person name="Sun Q."/>
            <person name="Zhou Y."/>
        </authorList>
    </citation>
    <scope>NUCLEOTIDE SEQUENCE</scope>
    <source>
        <strain evidence="2">CGMCC 1.15360</strain>
    </source>
</reference>
<comment type="caution">
    <text evidence="2">The sequence shown here is derived from an EMBL/GenBank/DDBJ whole genome shotgun (WGS) entry which is preliminary data.</text>
</comment>
<dbReference type="EMBL" id="BMIP01000002">
    <property type="protein sequence ID" value="GGD65595.1"/>
    <property type="molecule type" value="Genomic_DNA"/>
</dbReference>
<sequence>MNRVFCVLAAFACVICSPAIAHNGEIHEAPHGGIMAPTKNAHLEIVLAPKGGVRIYVYDLKNVPLPASAASVLSVEIERAGQKTEYVTLRPDPTGTLWMGPSKPVPNPASVIRIGSVVRGVSGLIEIPRSKFPVYKVAKGK</sequence>
<evidence type="ECO:0008006" key="4">
    <source>
        <dbReference type="Google" id="ProtNLM"/>
    </source>
</evidence>
<evidence type="ECO:0000256" key="1">
    <source>
        <dbReference type="SAM" id="SignalP"/>
    </source>
</evidence>
<protein>
    <recommendedName>
        <fullName evidence="4">L,D-transpeptidase</fullName>
    </recommendedName>
</protein>
<keyword evidence="3" id="KW-1185">Reference proteome</keyword>
<feature type="signal peptide" evidence="1">
    <location>
        <begin position="1"/>
        <end position="21"/>
    </location>
</feature>
<organism evidence="2 3">
    <name type="scientific">Croceicoccus mobilis</name>
    <dbReference type="NCBI Taxonomy" id="1703339"/>
    <lineage>
        <taxon>Bacteria</taxon>
        <taxon>Pseudomonadati</taxon>
        <taxon>Pseudomonadota</taxon>
        <taxon>Alphaproteobacteria</taxon>
        <taxon>Sphingomonadales</taxon>
        <taxon>Erythrobacteraceae</taxon>
        <taxon>Croceicoccus</taxon>
    </lineage>
</organism>
<gene>
    <name evidence="2" type="ORF">GCM10010990_13860</name>
</gene>
<dbReference type="RefSeq" id="WP_156522101.1">
    <property type="nucleotide sequence ID" value="NZ_BMIP01000002.1"/>
</dbReference>
<keyword evidence="1" id="KW-0732">Signal</keyword>
<evidence type="ECO:0000313" key="3">
    <source>
        <dbReference type="Proteomes" id="UP000612349"/>
    </source>
</evidence>
<accession>A0A916YXG6</accession>
<evidence type="ECO:0000313" key="2">
    <source>
        <dbReference type="EMBL" id="GGD65595.1"/>
    </source>
</evidence>